<evidence type="ECO:0000313" key="1">
    <source>
        <dbReference type="EMBL" id="MVN23260.1"/>
    </source>
</evidence>
<organism evidence="1 2">
    <name type="scientific">Mucilaginibacter arboris</name>
    <dbReference type="NCBI Taxonomy" id="2682090"/>
    <lineage>
        <taxon>Bacteria</taxon>
        <taxon>Pseudomonadati</taxon>
        <taxon>Bacteroidota</taxon>
        <taxon>Sphingobacteriia</taxon>
        <taxon>Sphingobacteriales</taxon>
        <taxon>Sphingobacteriaceae</taxon>
        <taxon>Mucilaginibacter</taxon>
    </lineage>
</organism>
<dbReference type="AlphaFoldDB" id="A0A7K1T1U6"/>
<evidence type="ECO:0000313" key="2">
    <source>
        <dbReference type="Proteomes" id="UP000462014"/>
    </source>
</evidence>
<sequence>MNSSTQHISLADYYYGFLKNLNSDSKLDLISKLSQSLKETETTPETPLESLFGAYKSDESAEEIIAELRASRVFNRNIETL</sequence>
<comment type="caution">
    <text evidence="1">The sequence shown here is derived from an EMBL/GenBank/DDBJ whole genome shotgun (WGS) entry which is preliminary data.</text>
</comment>
<keyword evidence="2" id="KW-1185">Reference proteome</keyword>
<gene>
    <name evidence="1" type="ORF">GO621_17185</name>
</gene>
<protein>
    <submittedName>
        <fullName evidence="1">Uncharacterized protein</fullName>
    </submittedName>
</protein>
<accession>A0A7K1T1U6</accession>
<dbReference type="Proteomes" id="UP000462014">
    <property type="component" value="Unassembled WGS sequence"/>
</dbReference>
<proteinExistence type="predicted"/>
<name>A0A7K1T1U6_9SPHI</name>
<reference evidence="1 2" key="1">
    <citation type="submission" date="2019-12" db="EMBL/GenBank/DDBJ databases">
        <title>Mucilaginibacter sp. HMF7410 genome sequencing and assembly.</title>
        <authorList>
            <person name="Kang H."/>
            <person name="Cha I."/>
            <person name="Kim H."/>
            <person name="Joh K."/>
        </authorList>
    </citation>
    <scope>NUCLEOTIDE SEQUENCE [LARGE SCALE GENOMIC DNA]</scope>
    <source>
        <strain evidence="1 2">HMF7410</strain>
    </source>
</reference>
<dbReference type="EMBL" id="WPIK01000020">
    <property type="protein sequence ID" value="MVN23260.1"/>
    <property type="molecule type" value="Genomic_DNA"/>
</dbReference>